<name>F2IDF4_FLUTR</name>
<dbReference type="Proteomes" id="UP000007463">
    <property type="component" value="Chromosome"/>
</dbReference>
<gene>
    <name evidence="1" type="ordered locus">Fluta_0321</name>
</gene>
<dbReference type="EMBL" id="CP002542">
    <property type="protein sequence ID" value="AEA42330.1"/>
    <property type="molecule type" value="Genomic_DNA"/>
</dbReference>
<evidence type="ECO:0000313" key="2">
    <source>
        <dbReference type="Proteomes" id="UP000007463"/>
    </source>
</evidence>
<protein>
    <submittedName>
        <fullName evidence="1">Uncharacterized protein</fullName>
    </submittedName>
</protein>
<dbReference type="eggNOG" id="ENOG5030F26">
    <property type="taxonomic scope" value="Bacteria"/>
</dbReference>
<dbReference type="InterPro" id="IPR029470">
    <property type="entry name" value="PDDEXK_4"/>
</dbReference>
<organism evidence="1 2">
    <name type="scientific">Fluviicola taffensis (strain DSM 16823 / NCIMB 13979 / RW262)</name>
    <dbReference type="NCBI Taxonomy" id="755732"/>
    <lineage>
        <taxon>Bacteria</taxon>
        <taxon>Pseudomonadati</taxon>
        <taxon>Bacteroidota</taxon>
        <taxon>Flavobacteriia</taxon>
        <taxon>Flavobacteriales</taxon>
        <taxon>Crocinitomicaceae</taxon>
        <taxon>Fluviicola</taxon>
    </lineage>
</organism>
<dbReference type="Pfam" id="PF14281">
    <property type="entry name" value="PDDEXK_4"/>
    <property type="match status" value="1"/>
</dbReference>
<accession>F2IDF4</accession>
<dbReference type="RefSeq" id="WP_013685104.1">
    <property type="nucleotide sequence ID" value="NC_015321.1"/>
</dbReference>
<keyword evidence="2" id="KW-1185">Reference proteome</keyword>
<dbReference type="STRING" id="755732.Fluta_0321"/>
<dbReference type="AlphaFoldDB" id="F2IDF4"/>
<evidence type="ECO:0000313" key="1">
    <source>
        <dbReference type="EMBL" id="AEA42330.1"/>
    </source>
</evidence>
<reference evidence="2" key="2">
    <citation type="submission" date="2011-02" db="EMBL/GenBank/DDBJ databases">
        <title>The complete genome of Fluviicola taffensis DSM 16823.</title>
        <authorList>
            <consortium name="US DOE Joint Genome Institute (JGI-PGF)"/>
            <person name="Lucas S."/>
            <person name="Copeland A."/>
            <person name="Lapidus A."/>
            <person name="Bruce D."/>
            <person name="Goodwin L."/>
            <person name="Pitluck S."/>
            <person name="Kyrpides N."/>
            <person name="Mavromatis K."/>
            <person name="Ivanova N."/>
            <person name="Mikhailova N."/>
            <person name="Pagani I."/>
            <person name="Chertkov O."/>
            <person name="Detter J.C."/>
            <person name="Han C."/>
            <person name="Tapia R."/>
            <person name="Land M."/>
            <person name="Hauser L."/>
            <person name="Markowitz V."/>
            <person name="Cheng J.-F."/>
            <person name="Hugenholtz P."/>
            <person name="Woyke T."/>
            <person name="Wu D."/>
            <person name="Tindall B."/>
            <person name="Pomrenke H.G."/>
            <person name="Brambilla E."/>
            <person name="Klenk H.-P."/>
            <person name="Eisen J.A."/>
        </authorList>
    </citation>
    <scope>NUCLEOTIDE SEQUENCE [LARGE SCALE GENOMIC DNA]</scope>
    <source>
        <strain evidence="2">DSM 16823 / RW262 / RW262</strain>
    </source>
</reference>
<proteinExistence type="predicted"/>
<dbReference type="KEGG" id="fte:Fluta_0321"/>
<dbReference type="OrthoDB" id="6346224at2"/>
<dbReference type="HOGENOM" id="CLU_056725_0_0_10"/>
<sequence>MDKQLLNHLFDSAQILISKEELIKKAKGETFNVFSLLGMETKENTTHSNFIGNLLNPKGTHLMGKVFLKLFLEEIDSSDHIKLDTTAVVLEYSCGPTNHLTKTGGRIDIYLSDGIGQSISIENKINADDQPNQIQRYVNHNSDRNRVFYLTLFGSEPKTTSKGELKSGEHYFLLSYKEGIINWLNNCIKEAANEPILRESIKQYRILIQKLTKTMDNLNKEELQQLILKNYEAAELITRNFDQAKEMVCTRLRSAVINQIDKLLVETNYFAIPGAKITLSYAQVWILNRTTSKAKVQFGIEPFGTKASDRMFVGTFTYGDSEFEKLESVDRHNQYWSNLERIPPYKGIELRMDNSNLIRQLNESEDFFSGVVEHIAIFFQNYFNENKGLIEEYLNNHDS</sequence>
<reference evidence="1 2" key="1">
    <citation type="journal article" date="2011" name="Stand. Genomic Sci.">
        <title>Complete genome sequence of the gliding freshwater bacterium Fluviicola taffensis type strain (RW262).</title>
        <authorList>
            <person name="Woyke T."/>
            <person name="Chertkov O."/>
            <person name="Lapidus A."/>
            <person name="Nolan M."/>
            <person name="Lucas S."/>
            <person name="Del Rio T.G."/>
            <person name="Tice H."/>
            <person name="Cheng J.F."/>
            <person name="Tapia R."/>
            <person name="Han C."/>
            <person name="Goodwin L."/>
            <person name="Pitluck S."/>
            <person name="Liolios K."/>
            <person name="Pagani I."/>
            <person name="Ivanova N."/>
            <person name="Huntemann M."/>
            <person name="Mavromatis K."/>
            <person name="Mikhailova N."/>
            <person name="Pati A."/>
            <person name="Chen A."/>
            <person name="Palaniappan K."/>
            <person name="Land M."/>
            <person name="Hauser L."/>
            <person name="Brambilla E.M."/>
            <person name="Rohde M."/>
            <person name="Mwirichia R."/>
            <person name="Sikorski J."/>
            <person name="Tindall B.J."/>
            <person name="Goker M."/>
            <person name="Bristow J."/>
            <person name="Eisen J.A."/>
            <person name="Markowitz V."/>
            <person name="Hugenholtz P."/>
            <person name="Klenk H.P."/>
            <person name="Kyrpides N.C."/>
        </authorList>
    </citation>
    <scope>NUCLEOTIDE SEQUENCE [LARGE SCALE GENOMIC DNA]</scope>
    <source>
        <strain evidence="2">DSM 16823 / RW262 / RW262</strain>
    </source>
</reference>